<keyword evidence="4 8" id="KW-0812">Transmembrane</keyword>
<feature type="binding site" evidence="7">
    <location>
        <position position="230"/>
    </location>
    <ligand>
        <name>Mg(2+)</name>
        <dbReference type="ChEBI" id="CHEBI:18420"/>
    </ligand>
</feature>
<feature type="transmembrane region" description="Helical" evidence="8">
    <location>
        <begin position="151"/>
        <end position="169"/>
    </location>
</feature>
<feature type="transmembrane region" description="Helical" evidence="8">
    <location>
        <begin position="203"/>
        <end position="219"/>
    </location>
</feature>
<feature type="transmembrane region" description="Helical" evidence="8">
    <location>
        <begin position="327"/>
        <end position="347"/>
    </location>
</feature>
<feature type="transmembrane region" description="Helical" evidence="8">
    <location>
        <begin position="251"/>
        <end position="271"/>
    </location>
</feature>
<feature type="transmembrane region" description="Helical" evidence="8">
    <location>
        <begin position="93"/>
        <end position="112"/>
    </location>
</feature>
<proteinExistence type="predicted"/>
<dbReference type="PANTHER" id="PTHR22926:SF3">
    <property type="entry name" value="UNDECAPRENYL-PHOSPHATE ALPHA-N-ACETYLGLUCOSAMINYL 1-PHOSPHATE TRANSFERASE"/>
    <property type="match status" value="1"/>
</dbReference>
<evidence type="ECO:0000256" key="4">
    <source>
        <dbReference type="ARBA" id="ARBA00022692"/>
    </source>
</evidence>
<name>Q20YU9_RHOPB</name>
<keyword evidence="3 9" id="KW-0808">Transferase</keyword>
<feature type="transmembrane region" description="Helical" evidence="8">
    <location>
        <begin position="68"/>
        <end position="87"/>
    </location>
</feature>
<protein>
    <submittedName>
        <fullName evidence="9">Glycosyl transferase, family 4</fullName>
    </submittedName>
</protein>
<dbReference type="Pfam" id="PF00953">
    <property type="entry name" value="Glycos_transf_4"/>
    <property type="match status" value="1"/>
</dbReference>
<keyword evidence="6 8" id="KW-0472">Membrane</keyword>
<feature type="transmembrane region" description="Helical" evidence="8">
    <location>
        <begin position="226"/>
        <end position="245"/>
    </location>
</feature>
<keyword evidence="2" id="KW-1003">Cell membrane</keyword>
<evidence type="ECO:0000256" key="8">
    <source>
        <dbReference type="SAM" id="Phobius"/>
    </source>
</evidence>
<feature type="binding site" evidence="7">
    <location>
        <position position="169"/>
    </location>
    <ligand>
        <name>Mg(2+)</name>
        <dbReference type="ChEBI" id="CHEBI:18420"/>
    </ligand>
</feature>
<evidence type="ECO:0000256" key="2">
    <source>
        <dbReference type="ARBA" id="ARBA00022475"/>
    </source>
</evidence>
<feature type="transmembrane region" description="Helical" evidence="8">
    <location>
        <begin position="176"/>
        <end position="197"/>
    </location>
</feature>
<feature type="transmembrane region" description="Helical" evidence="8">
    <location>
        <begin position="22"/>
        <end position="47"/>
    </location>
</feature>
<dbReference type="GO" id="GO:0044038">
    <property type="term" value="P:cell wall macromolecule biosynthetic process"/>
    <property type="evidence" value="ECO:0007669"/>
    <property type="project" value="TreeGrafter"/>
</dbReference>
<feature type="transmembrane region" description="Helical" evidence="8">
    <location>
        <begin position="297"/>
        <end position="321"/>
    </location>
</feature>
<dbReference type="GO" id="GO:0016780">
    <property type="term" value="F:phosphotransferase activity, for other substituted phosphate groups"/>
    <property type="evidence" value="ECO:0007669"/>
    <property type="project" value="InterPro"/>
</dbReference>
<comment type="subcellular location">
    <subcellularLocation>
        <location evidence="1">Cell membrane</location>
        <topology evidence="1">Multi-pass membrane protein</topology>
    </subcellularLocation>
</comment>
<dbReference type="KEGG" id="rpc:RPC_4162"/>
<evidence type="ECO:0000313" key="9">
    <source>
        <dbReference type="EMBL" id="ABD89687.1"/>
    </source>
</evidence>
<evidence type="ECO:0000256" key="1">
    <source>
        <dbReference type="ARBA" id="ARBA00004651"/>
    </source>
</evidence>
<reference evidence="9" key="1">
    <citation type="submission" date="2006-03" db="EMBL/GenBank/DDBJ databases">
        <title>Complete sequence of Rhodopseudomonas palustris BisB18.</title>
        <authorList>
            <consortium name="US DOE Joint Genome Institute"/>
            <person name="Copeland A."/>
            <person name="Lucas S."/>
            <person name="Lapidus A."/>
            <person name="Barry K."/>
            <person name="Detter J.C."/>
            <person name="Glavina del Rio T."/>
            <person name="Hammon N."/>
            <person name="Israni S."/>
            <person name="Dalin E."/>
            <person name="Tice H."/>
            <person name="Pitluck S."/>
            <person name="Chain P."/>
            <person name="Malfatti S."/>
            <person name="Shin M."/>
            <person name="Vergez L."/>
            <person name="Schmutz J."/>
            <person name="Larimer F."/>
            <person name="Land M."/>
            <person name="Hauser L."/>
            <person name="Pelletier D.A."/>
            <person name="Kyrpides N."/>
            <person name="Anderson I."/>
            <person name="Oda Y."/>
            <person name="Harwood C.S."/>
            <person name="Richardson P."/>
        </authorList>
    </citation>
    <scope>NUCLEOTIDE SEQUENCE [LARGE SCALE GENOMIC DNA]</scope>
    <source>
        <strain evidence="9">BisB18</strain>
    </source>
</reference>
<sequence length="352" mass="36849">MDRSQSATSIPPAMPNDALHPAWLICLGVGSAAALAALLIRLSLPLLRRYALARPNARSSHTTPTPQGAGIAVVAATLLVAGGLIWLQAPAALATLLPVFAAALLLAAIGAIDDIAPLSVTPRLIAQAVAVAAMVWALPDGLRIAPFLPEWLERAGLLVGTLWFVNLVNFMDGLDWITVAEVVPVTGALAALGLIGTLSWPDAVLAAALGGACLGFAPVNRPVARVFLGDVGSLPIGLLLAWCLIELAAQSWAAALLLPLYYLMDATLTLLRRLAKREAVWQSHRSHFYQRATTNKFTVMQVVSEVFVLNLGLAALAIGAALSHSPIIEAGLLALGVAAVAVVLTRFSRPRR</sequence>
<accession>Q20YU9</accession>
<dbReference type="InterPro" id="IPR000715">
    <property type="entry name" value="Glycosyl_transferase_4"/>
</dbReference>
<dbReference type="GO" id="GO:0005886">
    <property type="term" value="C:plasma membrane"/>
    <property type="evidence" value="ECO:0007669"/>
    <property type="project" value="UniProtKB-SubCell"/>
</dbReference>
<dbReference type="eggNOG" id="COG0472">
    <property type="taxonomic scope" value="Bacteria"/>
</dbReference>
<evidence type="ECO:0000256" key="5">
    <source>
        <dbReference type="ARBA" id="ARBA00022989"/>
    </source>
</evidence>
<gene>
    <name evidence="9" type="ordered locus">RPC_4162</name>
</gene>
<feature type="transmembrane region" description="Helical" evidence="8">
    <location>
        <begin position="124"/>
        <end position="145"/>
    </location>
</feature>
<organism evidence="9">
    <name type="scientific">Rhodopseudomonas palustris (strain BisB18)</name>
    <dbReference type="NCBI Taxonomy" id="316056"/>
    <lineage>
        <taxon>Bacteria</taxon>
        <taxon>Pseudomonadati</taxon>
        <taxon>Pseudomonadota</taxon>
        <taxon>Alphaproteobacteria</taxon>
        <taxon>Hyphomicrobiales</taxon>
        <taxon>Nitrobacteraceae</taxon>
        <taxon>Rhodopseudomonas</taxon>
    </lineage>
</organism>
<dbReference type="AlphaFoldDB" id="Q20YU9"/>
<dbReference type="STRING" id="316056.RPC_4162"/>
<keyword evidence="5 8" id="KW-1133">Transmembrane helix</keyword>
<keyword evidence="7" id="KW-0460">Magnesium</keyword>
<evidence type="ECO:0000256" key="7">
    <source>
        <dbReference type="PIRSR" id="PIRSR600715-1"/>
    </source>
</evidence>
<comment type="cofactor">
    <cofactor evidence="7">
        <name>Mg(2+)</name>
        <dbReference type="ChEBI" id="CHEBI:18420"/>
    </cofactor>
</comment>
<dbReference type="PANTHER" id="PTHR22926">
    <property type="entry name" value="PHOSPHO-N-ACETYLMURAMOYL-PENTAPEPTIDE-TRANSFERASE"/>
    <property type="match status" value="1"/>
</dbReference>
<dbReference type="HOGENOM" id="CLU_023982_3_0_5"/>
<dbReference type="EMBL" id="CP000301">
    <property type="protein sequence ID" value="ABD89687.1"/>
    <property type="molecule type" value="Genomic_DNA"/>
</dbReference>
<keyword evidence="7" id="KW-0479">Metal-binding</keyword>
<dbReference type="GO" id="GO:0046872">
    <property type="term" value="F:metal ion binding"/>
    <property type="evidence" value="ECO:0007669"/>
    <property type="project" value="UniProtKB-KW"/>
</dbReference>
<evidence type="ECO:0000256" key="3">
    <source>
        <dbReference type="ARBA" id="ARBA00022679"/>
    </source>
</evidence>
<dbReference type="GO" id="GO:0009103">
    <property type="term" value="P:lipopolysaccharide biosynthetic process"/>
    <property type="evidence" value="ECO:0007669"/>
    <property type="project" value="TreeGrafter"/>
</dbReference>
<evidence type="ECO:0000256" key="6">
    <source>
        <dbReference type="ARBA" id="ARBA00023136"/>
    </source>
</evidence>
<dbReference type="GO" id="GO:0071555">
    <property type="term" value="P:cell wall organization"/>
    <property type="evidence" value="ECO:0007669"/>
    <property type="project" value="TreeGrafter"/>
</dbReference>